<dbReference type="PANTHER" id="PTHR24121:SF23">
    <property type="entry name" value="NO MECHANORECEPTOR POTENTIAL C, ISOFORM H"/>
    <property type="match status" value="1"/>
</dbReference>
<feature type="repeat" description="ANK" evidence="1">
    <location>
        <begin position="438"/>
        <end position="460"/>
    </location>
</feature>
<keyword evidence="2" id="KW-1185">Reference proteome</keyword>
<reference evidence="3" key="1">
    <citation type="submission" date="2024-02" db="UniProtKB">
        <authorList>
            <consortium name="WormBaseParasite"/>
        </authorList>
    </citation>
    <scope>IDENTIFICATION</scope>
</reference>
<dbReference type="AlphaFoldDB" id="A0AAF3ER09"/>
<keyword evidence="1" id="KW-0040">ANK repeat</keyword>
<dbReference type="Pfam" id="PF12796">
    <property type="entry name" value="Ank_2"/>
    <property type="match status" value="2"/>
</dbReference>
<feature type="repeat" description="ANK" evidence="1">
    <location>
        <begin position="538"/>
        <end position="570"/>
    </location>
</feature>
<dbReference type="Gene3D" id="1.25.40.20">
    <property type="entry name" value="Ankyrin repeat-containing domain"/>
    <property type="match status" value="3"/>
</dbReference>
<evidence type="ECO:0000256" key="1">
    <source>
        <dbReference type="PROSITE-ProRule" id="PRU00023"/>
    </source>
</evidence>
<dbReference type="WBParaSite" id="MBELARI_LOCUS16096">
    <property type="protein sequence ID" value="MBELARI_LOCUS16096"/>
    <property type="gene ID" value="MBELARI_LOCUS16096"/>
</dbReference>
<dbReference type="PROSITE" id="PS50297">
    <property type="entry name" value="ANK_REP_REGION"/>
    <property type="match status" value="4"/>
</dbReference>
<dbReference type="SUPFAM" id="SSF48403">
    <property type="entry name" value="Ankyrin repeat"/>
    <property type="match status" value="1"/>
</dbReference>
<dbReference type="InterPro" id="IPR036770">
    <property type="entry name" value="Ankyrin_rpt-contain_sf"/>
</dbReference>
<sequence>MKRCWMPGGFYYALSEGGLDYLRCKCRNERAVKINTQTPAVMKHHTIVSNRELQLSKANNWFVWTGKSALRLHLLNMILVGNHDDLLKLITELKKRDGNIDELSDRFVSAVEAHIKCGRELDISVFLDNRETMQVADRNGDTFLHVMLRYCEEEVIQRFFHLDSILGTNPKNYVSNITEVHNCINARNSMKAMTPLRLAVRRGFWGTFQSNNPEILHDAAANGNDTKKIEIVRKLIEFGFSVEKENDKGQIPLHIAAKCNNVHIVEELLMKHCRIYDDGRSTSSDLATCSQTGDLAFHLPTISVYFAKMDPVSKAKSITKKDQRGMTPLLYTACSGAWEAAKTLIWCLKEVQASKLYFDENNDGENLIIIAAKNSHSDYLDKLITLMEKEKILDQTFLLKSSSTDHTTALHSVVEHGSLTATKRLIQEKVPIDSLDGKKQTPLHVAAKIGHTHVVEYFMRLPDIVPIINYKDNRLETPLHLAAQFGFDKIVQMLLRSGADPNIDNVDRETPFIVAVTNGHLECVKILLEPSEINKEKEHGTPLHYAAKYGHVYVVQYLLRQGAKADPKTLLLEIRDKQSRTALDIAIDENNE</sequence>
<evidence type="ECO:0000313" key="2">
    <source>
        <dbReference type="Proteomes" id="UP000887575"/>
    </source>
</evidence>
<proteinExistence type="predicted"/>
<protein>
    <submittedName>
        <fullName evidence="3">Uncharacterized protein</fullName>
    </submittedName>
</protein>
<feature type="repeat" description="ANK" evidence="1">
    <location>
        <begin position="474"/>
        <end position="506"/>
    </location>
</feature>
<dbReference type="InterPro" id="IPR002110">
    <property type="entry name" value="Ankyrin_rpt"/>
</dbReference>
<feature type="repeat" description="ANK" evidence="1">
    <location>
        <begin position="248"/>
        <end position="269"/>
    </location>
</feature>
<dbReference type="Pfam" id="PF13637">
    <property type="entry name" value="Ank_4"/>
    <property type="match status" value="1"/>
</dbReference>
<dbReference type="PROSITE" id="PS50088">
    <property type="entry name" value="ANK_REPEAT"/>
    <property type="match status" value="4"/>
</dbReference>
<organism evidence="2 3">
    <name type="scientific">Mesorhabditis belari</name>
    <dbReference type="NCBI Taxonomy" id="2138241"/>
    <lineage>
        <taxon>Eukaryota</taxon>
        <taxon>Metazoa</taxon>
        <taxon>Ecdysozoa</taxon>
        <taxon>Nematoda</taxon>
        <taxon>Chromadorea</taxon>
        <taxon>Rhabditida</taxon>
        <taxon>Rhabditina</taxon>
        <taxon>Rhabditomorpha</taxon>
        <taxon>Rhabditoidea</taxon>
        <taxon>Rhabditidae</taxon>
        <taxon>Mesorhabditinae</taxon>
        <taxon>Mesorhabditis</taxon>
    </lineage>
</organism>
<dbReference type="Proteomes" id="UP000887575">
    <property type="component" value="Unassembled WGS sequence"/>
</dbReference>
<dbReference type="SMART" id="SM00248">
    <property type="entry name" value="ANK"/>
    <property type="match status" value="10"/>
</dbReference>
<name>A0AAF3ER09_9BILA</name>
<dbReference type="PRINTS" id="PR01415">
    <property type="entry name" value="ANKYRIN"/>
</dbReference>
<dbReference type="PANTHER" id="PTHR24121">
    <property type="entry name" value="NO MECHANORECEPTOR POTENTIAL C, ISOFORM D-RELATED"/>
    <property type="match status" value="1"/>
</dbReference>
<accession>A0AAF3ER09</accession>
<evidence type="ECO:0000313" key="3">
    <source>
        <dbReference type="WBParaSite" id="MBELARI_LOCUS16096"/>
    </source>
</evidence>